<dbReference type="PANTHER" id="PTHR12150">
    <property type="entry name" value="CLASS IV SAM-BINDING METHYLTRANSFERASE-RELATED"/>
    <property type="match status" value="1"/>
</dbReference>
<accession>A0A0D2PZQ2</accession>
<evidence type="ECO:0000313" key="3">
    <source>
        <dbReference type="EMBL" id="KJB12559.1"/>
    </source>
</evidence>
<dbReference type="PANTHER" id="PTHR12150:SF13">
    <property type="entry name" value="METHYLTRANSFERASE C9ORF114-RELATED"/>
    <property type="match status" value="1"/>
</dbReference>
<protein>
    <submittedName>
        <fullName evidence="3">Uncharacterized protein</fullName>
    </submittedName>
</protein>
<dbReference type="Proteomes" id="UP000032304">
    <property type="component" value="Chromosome 2"/>
</dbReference>
<dbReference type="SUPFAM" id="SSF75217">
    <property type="entry name" value="alpha/beta knot"/>
    <property type="match status" value="1"/>
</dbReference>
<dbReference type="Pfam" id="PF02598">
    <property type="entry name" value="Methyltrn_RNA_3"/>
    <property type="match status" value="2"/>
</dbReference>
<organism evidence="3 4">
    <name type="scientific">Gossypium raimondii</name>
    <name type="common">Peruvian cotton</name>
    <name type="synonym">Gossypium klotzschianum subsp. raimondii</name>
    <dbReference type="NCBI Taxonomy" id="29730"/>
    <lineage>
        <taxon>Eukaryota</taxon>
        <taxon>Viridiplantae</taxon>
        <taxon>Streptophyta</taxon>
        <taxon>Embryophyta</taxon>
        <taxon>Tracheophyta</taxon>
        <taxon>Spermatophyta</taxon>
        <taxon>Magnoliopsida</taxon>
        <taxon>eudicotyledons</taxon>
        <taxon>Gunneridae</taxon>
        <taxon>Pentapetalae</taxon>
        <taxon>rosids</taxon>
        <taxon>malvids</taxon>
        <taxon>Malvales</taxon>
        <taxon>Malvaceae</taxon>
        <taxon>Malvoideae</taxon>
        <taxon>Gossypium</taxon>
    </lineage>
</organism>
<dbReference type="InterPro" id="IPR003750">
    <property type="entry name" value="Put_MeTrfase-C9orf114-like"/>
</dbReference>
<evidence type="ECO:0000256" key="1">
    <source>
        <dbReference type="ARBA" id="ARBA00009841"/>
    </source>
</evidence>
<sequence length="307" mass="33895">MGKKKDKKRFEREAETNSPAETQTDLSLLNAAGDSHRKKKPKTKPEKETNGETKKADDIPTVTIAIAGSIVDNAQSLELATRLASQIARAATIFRIDEGMLPPLDAPHHLRKHEWAPYREGVTLEEKPTSSVGTVVDVGLDKNVVVDQALGPGKRVTVAMGTNQNLDYDLPRQVVSPSKPREDTGTYWGYKVRYASNISSVFSDCPYKGGYDHLIGTSEHGIVVKSSQLNLPAFRHLLIAFGGLLGLEKSVEEDNKLKGKNVRDIFNMYLNTCPHQGSRTIRTEEALLISLQYFQEPITRAMQGPVS</sequence>
<feature type="compositionally biased region" description="Polar residues" evidence="2">
    <location>
        <begin position="16"/>
        <end position="27"/>
    </location>
</feature>
<feature type="region of interest" description="Disordered" evidence="2">
    <location>
        <begin position="1"/>
        <end position="56"/>
    </location>
</feature>
<keyword evidence="4" id="KW-1185">Reference proteome</keyword>
<comment type="similarity">
    <text evidence="1">Belongs to the class IV-like SAM-binding methyltransferase superfamily.</text>
</comment>
<name>A0A0D2PZQ2_GOSRA</name>
<evidence type="ECO:0000256" key="2">
    <source>
        <dbReference type="SAM" id="MobiDB-lite"/>
    </source>
</evidence>
<dbReference type="Gene3D" id="2.40.50.140">
    <property type="entry name" value="Nucleic acid-binding proteins"/>
    <property type="match status" value="1"/>
</dbReference>
<reference evidence="3 4" key="1">
    <citation type="journal article" date="2012" name="Nature">
        <title>Repeated polyploidization of Gossypium genomes and the evolution of spinnable cotton fibres.</title>
        <authorList>
            <person name="Paterson A.H."/>
            <person name="Wendel J.F."/>
            <person name="Gundlach H."/>
            <person name="Guo H."/>
            <person name="Jenkins J."/>
            <person name="Jin D."/>
            <person name="Llewellyn D."/>
            <person name="Showmaker K.C."/>
            <person name="Shu S."/>
            <person name="Udall J."/>
            <person name="Yoo M.J."/>
            <person name="Byers R."/>
            <person name="Chen W."/>
            <person name="Doron-Faigenboim A."/>
            <person name="Duke M.V."/>
            <person name="Gong L."/>
            <person name="Grimwood J."/>
            <person name="Grover C."/>
            <person name="Grupp K."/>
            <person name="Hu G."/>
            <person name="Lee T.H."/>
            <person name="Li J."/>
            <person name="Lin L."/>
            <person name="Liu T."/>
            <person name="Marler B.S."/>
            <person name="Page J.T."/>
            <person name="Roberts A.W."/>
            <person name="Romanel E."/>
            <person name="Sanders W.S."/>
            <person name="Szadkowski E."/>
            <person name="Tan X."/>
            <person name="Tang H."/>
            <person name="Xu C."/>
            <person name="Wang J."/>
            <person name="Wang Z."/>
            <person name="Zhang D."/>
            <person name="Zhang L."/>
            <person name="Ashrafi H."/>
            <person name="Bedon F."/>
            <person name="Bowers J.E."/>
            <person name="Brubaker C.L."/>
            <person name="Chee P.W."/>
            <person name="Das S."/>
            <person name="Gingle A.R."/>
            <person name="Haigler C.H."/>
            <person name="Harker D."/>
            <person name="Hoffmann L.V."/>
            <person name="Hovav R."/>
            <person name="Jones D.C."/>
            <person name="Lemke C."/>
            <person name="Mansoor S."/>
            <person name="ur Rahman M."/>
            <person name="Rainville L.N."/>
            <person name="Rambani A."/>
            <person name="Reddy U.K."/>
            <person name="Rong J.K."/>
            <person name="Saranga Y."/>
            <person name="Scheffler B.E."/>
            <person name="Scheffler J.A."/>
            <person name="Stelly D.M."/>
            <person name="Triplett B.A."/>
            <person name="Van Deynze A."/>
            <person name="Vaslin M.F."/>
            <person name="Waghmare V.N."/>
            <person name="Walford S.A."/>
            <person name="Wright R.J."/>
            <person name="Zaki E.A."/>
            <person name="Zhang T."/>
            <person name="Dennis E.S."/>
            <person name="Mayer K.F."/>
            <person name="Peterson D.G."/>
            <person name="Rokhsar D.S."/>
            <person name="Wang X."/>
            <person name="Schmutz J."/>
        </authorList>
    </citation>
    <scope>NUCLEOTIDE SEQUENCE [LARGE SCALE GENOMIC DNA]</scope>
</reference>
<dbReference type="Gramene" id="KJB12559">
    <property type="protein sequence ID" value="KJB12559"/>
    <property type="gene ID" value="B456_002G024100"/>
</dbReference>
<dbReference type="SUPFAM" id="SSF50249">
    <property type="entry name" value="Nucleic acid-binding proteins"/>
    <property type="match status" value="1"/>
</dbReference>
<evidence type="ECO:0000313" key="4">
    <source>
        <dbReference type="Proteomes" id="UP000032304"/>
    </source>
</evidence>
<dbReference type="Gene3D" id="3.40.1280.10">
    <property type="match status" value="2"/>
</dbReference>
<dbReference type="AlphaFoldDB" id="A0A0D2PZQ2"/>
<dbReference type="InterPro" id="IPR029028">
    <property type="entry name" value="Alpha/beta_knot_MTases"/>
</dbReference>
<dbReference type="CDD" id="cd18086">
    <property type="entry name" value="HsC9orf114-like"/>
    <property type="match status" value="1"/>
</dbReference>
<feature type="compositionally biased region" description="Basic and acidic residues" evidence="2">
    <location>
        <begin position="43"/>
        <end position="56"/>
    </location>
</feature>
<dbReference type="InterPro" id="IPR029026">
    <property type="entry name" value="tRNA_m1G_MTases_N"/>
</dbReference>
<gene>
    <name evidence="3" type="ORF">B456_002G024100</name>
</gene>
<dbReference type="EMBL" id="CM001741">
    <property type="protein sequence ID" value="KJB12559.1"/>
    <property type="molecule type" value="Genomic_DNA"/>
</dbReference>
<proteinExistence type="inferred from homology"/>
<dbReference type="InterPro" id="IPR012340">
    <property type="entry name" value="NA-bd_OB-fold"/>
</dbReference>